<evidence type="ECO:0000313" key="9">
    <source>
        <dbReference type="EMBL" id="MDV6308375.1"/>
    </source>
</evidence>
<keyword evidence="4" id="KW-0560">Oxidoreductase</keyword>
<evidence type="ECO:0000256" key="1">
    <source>
        <dbReference type="ARBA" id="ARBA00001954"/>
    </source>
</evidence>
<sequence length="254" mass="27944">MTACLDIRAERERVTRAFRPGRPLPDFGYSSEEDALWSRVFATLRGMHEDLSCMAYQGAAQRVKLPTGRVPQLSEVSRTLRSLTGFELAPAMGAVPGPLFYGPLAKGILTSTPDVRPVTEQSFSPDPDVIHELVGHGVMLADPEFAELYRRFGRAALHADSDEVRTAISRLFWFTMEVGLVIENGRPRACGAAILSSVAEMESFEDAELRDFRVEDVIASDIDDSICQPVLYVADSVSQMMDAVERFLAAGAEL</sequence>
<gene>
    <name evidence="9" type="ORF">R3P94_13785</name>
    <name evidence="10" type="ORF">R3Q15_20190</name>
</gene>
<evidence type="ECO:0000313" key="10">
    <source>
        <dbReference type="EMBL" id="MDV6314173.1"/>
    </source>
</evidence>
<accession>A0AAE4R9P5</accession>
<dbReference type="PANTHER" id="PTHR11473">
    <property type="entry name" value="AROMATIC AMINO ACID HYDROXYLASE"/>
    <property type="match status" value="1"/>
</dbReference>
<dbReference type="EMBL" id="JAWLKH010000028">
    <property type="protein sequence ID" value="MDV6314173.1"/>
    <property type="molecule type" value="Genomic_DNA"/>
</dbReference>
<comment type="similarity">
    <text evidence="2">Belongs to the biopterin-dependent aromatic amino acid hydroxylase family.</text>
</comment>
<dbReference type="InterPro" id="IPR036951">
    <property type="entry name" value="ArAA_hydroxylase_sf"/>
</dbReference>
<dbReference type="Pfam" id="PF00351">
    <property type="entry name" value="Biopterin_H"/>
    <property type="match status" value="1"/>
</dbReference>
<evidence type="ECO:0000256" key="2">
    <source>
        <dbReference type="ARBA" id="ARBA00009712"/>
    </source>
</evidence>
<dbReference type="InterPro" id="IPR019774">
    <property type="entry name" value="Aromatic-AA_hydroxylase_C"/>
</dbReference>
<proteinExistence type="inferred from homology"/>
<evidence type="ECO:0000313" key="11">
    <source>
        <dbReference type="Proteomes" id="UP001185779"/>
    </source>
</evidence>
<comment type="cofactor">
    <cofactor evidence="1 7">
        <name>Fe(2+)</name>
        <dbReference type="ChEBI" id="CHEBI:29033"/>
    </cofactor>
</comment>
<evidence type="ECO:0000256" key="3">
    <source>
        <dbReference type="ARBA" id="ARBA00022723"/>
    </source>
</evidence>
<dbReference type="SUPFAM" id="SSF56534">
    <property type="entry name" value="Aromatic aminoacid monoxygenases, catalytic and oligomerization domains"/>
    <property type="match status" value="1"/>
</dbReference>
<evidence type="ECO:0000313" key="12">
    <source>
        <dbReference type="Proteomes" id="UP001185922"/>
    </source>
</evidence>
<protein>
    <submittedName>
        <fullName evidence="10">Amino acid hydroxylase</fullName>
    </submittedName>
</protein>
<feature type="binding site" evidence="7">
    <location>
        <position position="177"/>
    </location>
    <ligand>
        <name>Fe cation</name>
        <dbReference type="ChEBI" id="CHEBI:24875"/>
    </ligand>
</feature>
<keyword evidence="6" id="KW-0503">Monooxygenase</keyword>
<evidence type="ECO:0000259" key="8">
    <source>
        <dbReference type="PROSITE" id="PS51410"/>
    </source>
</evidence>
<dbReference type="GeneID" id="77172418"/>
<evidence type="ECO:0000256" key="5">
    <source>
        <dbReference type="ARBA" id="ARBA00023004"/>
    </source>
</evidence>
<dbReference type="GO" id="GO:0016714">
    <property type="term" value="F:oxidoreductase activity, acting on paired donors, with incorporation or reduction of molecular oxygen, reduced pteridine as one donor, and incorporation of one atom of oxygen"/>
    <property type="evidence" value="ECO:0007669"/>
    <property type="project" value="InterPro"/>
</dbReference>
<keyword evidence="11" id="KW-1185">Reference proteome</keyword>
<name>A0AAE4R9P5_9ACTN</name>
<dbReference type="PANTHER" id="PTHR11473:SF24">
    <property type="entry name" value="PHENYLALANINE-4-HYDROXYLASE"/>
    <property type="match status" value="1"/>
</dbReference>
<dbReference type="EMBL" id="JAWLKI010000014">
    <property type="protein sequence ID" value="MDV6308375.1"/>
    <property type="molecule type" value="Genomic_DNA"/>
</dbReference>
<feature type="binding site" evidence="7">
    <location>
        <position position="131"/>
    </location>
    <ligand>
        <name>Fe cation</name>
        <dbReference type="ChEBI" id="CHEBI:24875"/>
    </ligand>
</feature>
<dbReference type="GO" id="GO:0005506">
    <property type="term" value="F:iron ion binding"/>
    <property type="evidence" value="ECO:0007669"/>
    <property type="project" value="InterPro"/>
</dbReference>
<evidence type="ECO:0000256" key="6">
    <source>
        <dbReference type="ARBA" id="ARBA00023033"/>
    </source>
</evidence>
<feature type="domain" description="Biopterin-dependent aromatic amino acid hydroxylase family profile" evidence="8">
    <location>
        <begin position="1"/>
        <end position="254"/>
    </location>
</feature>
<dbReference type="AlphaFoldDB" id="A0AAE4R9P5"/>
<dbReference type="Proteomes" id="UP001185779">
    <property type="component" value="Unassembled WGS sequence"/>
</dbReference>
<dbReference type="PROSITE" id="PS51410">
    <property type="entry name" value="BH4_AAA_HYDROXYL_2"/>
    <property type="match status" value="1"/>
</dbReference>
<dbReference type="InterPro" id="IPR001273">
    <property type="entry name" value="ArAA_hydroxylase"/>
</dbReference>
<dbReference type="GO" id="GO:0009072">
    <property type="term" value="P:aromatic amino acid metabolic process"/>
    <property type="evidence" value="ECO:0007669"/>
    <property type="project" value="InterPro"/>
</dbReference>
<keyword evidence="5 7" id="KW-0408">Iron</keyword>
<organism evidence="10 12">
    <name type="scientific">Gordonia amicalis</name>
    <dbReference type="NCBI Taxonomy" id="89053"/>
    <lineage>
        <taxon>Bacteria</taxon>
        <taxon>Bacillati</taxon>
        <taxon>Actinomycetota</taxon>
        <taxon>Actinomycetes</taxon>
        <taxon>Mycobacteriales</taxon>
        <taxon>Gordoniaceae</taxon>
        <taxon>Gordonia</taxon>
    </lineage>
</organism>
<evidence type="ECO:0000256" key="4">
    <source>
        <dbReference type="ARBA" id="ARBA00023002"/>
    </source>
</evidence>
<dbReference type="InterPro" id="IPR036329">
    <property type="entry name" value="Aro-AA_hydroxylase_C_sf"/>
</dbReference>
<evidence type="ECO:0000256" key="7">
    <source>
        <dbReference type="PIRSR" id="PIRSR601273-2"/>
    </source>
</evidence>
<reference evidence="10 11" key="1">
    <citation type="submission" date="2023-10" db="EMBL/GenBank/DDBJ databases">
        <title>Development of a sustainable strategy for remediation of hydrocarbon-contaminated territories based on the waste exchange concept.</title>
        <authorList>
            <person name="Krivoruchko A."/>
        </authorList>
    </citation>
    <scope>NUCLEOTIDE SEQUENCE</scope>
    <source>
        <strain evidence="9 11">IEGM 1266</strain>
        <strain evidence="10">IEGM 1279</strain>
    </source>
</reference>
<feature type="binding site" evidence="7">
    <location>
        <position position="136"/>
    </location>
    <ligand>
        <name>Fe cation</name>
        <dbReference type="ChEBI" id="CHEBI:24875"/>
    </ligand>
</feature>
<comment type="caution">
    <text evidence="10">The sequence shown here is derived from an EMBL/GenBank/DDBJ whole genome shotgun (WGS) entry which is preliminary data.</text>
</comment>
<dbReference type="RefSeq" id="WP_024498739.1">
    <property type="nucleotide sequence ID" value="NZ_CP091855.1"/>
</dbReference>
<dbReference type="Gene3D" id="1.10.800.10">
    <property type="entry name" value="Aromatic amino acid hydroxylase"/>
    <property type="match status" value="1"/>
</dbReference>
<keyword evidence="3 7" id="KW-0479">Metal-binding</keyword>
<dbReference type="Proteomes" id="UP001185922">
    <property type="component" value="Unassembled WGS sequence"/>
</dbReference>